<dbReference type="InterPro" id="IPR033585">
    <property type="entry name" value="DRC12-like"/>
</dbReference>
<keyword evidence="9" id="KW-0966">Cell projection</keyword>
<dbReference type="PANTHER" id="PTHR28656:SF1">
    <property type="entry name" value="COILED-COIL DOMAIN-CONTAINING PROTEIN 153"/>
    <property type="match status" value="1"/>
</dbReference>
<keyword evidence="14" id="KW-1185">Reference proteome</keyword>
<evidence type="ECO:0000256" key="3">
    <source>
        <dbReference type="ARBA" id="ARBA00011248"/>
    </source>
</evidence>
<organism evidence="13 14">
    <name type="scientific">Nothocercus julius</name>
    <dbReference type="NCBI Taxonomy" id="2585813"/>
    <lineage>
        <taxon>Eukaryota</taxon>
        <taxon>Metazoa</taxon>
        <taxon>Chordata</taxon>
        <taxon>Craniata</taxon>
        <taxon>Vertebrata</taxon>
        <taxon>Euteleostomi</taxon>
        <taxon>Archelosauria</taxon>
        <taxon>Archosauria</taxon>
        <taxon>Dinosauria</taxon>
        <taxon>Saurischia</taxon>
        <taxon>Theropoda</taxon>
        <taxon>Coelurosauria</taxon>
        <taxon>Aves</taxon>
        <taxon>Palaeognathae</taxon>
        <taxon>Tinamiformes</taxon>
        <taxon>Tinamidae</taxon>
        <taxon>Nothocercus</taxon>
    </lineage>
</organism>
<evidence type="ECO:0000256" key="1">
    <source>
        <dbReference type="ARBA" id="ARBA00003029"/>
    </source>
</evidence>
<dbReference type="OrthoDB" id="10264405at2759"/>
<feature type="non-terminal residue" evidence="13">
    <location>
        <position position="1"/>
    </location>
</feature>
<evidence type="ECO:0000256" key="11">
    <source>
        <dbReference type="ARBA" id="ARBA00044800"/>
    </source>
</evidence>
<keyword evidence="4" id="KW-0963">Cytoplasm</keyword>
<evidence type="ECO:0000313" key="13">
    <source>
        <dbReference type="EMBL" id="NXA51008.1"/>
    </source>
</evidence>
<dbReference type="PANTHER" id="PTHR28656">
    <property type="entry name" value="COILED-COIL DOMAIN-CONTAINING PROTEIN 153"/>
    <property type="match status" value="1"/>
</dbReference>
<keyword evidence="7" id="KW-0969">Cilium</keyword>
<gene>
    <name evidence="13" type="primary">Ccdc153</name>
    <name evidence="13" type="ORF">NOTJUL_R13340</name>
</gene>
<comment type="function">
    <text evidence="1">Component of the nexin-dynein regulatory complex (N-DRC), a key regulator of ciliary/flagellar motility which maintains the alignment and integrity of the distal axoneme and regulates microtubule sliding in motile axonemes.</text>
</comment>
<evidence type="ECO:0000256" key="4">
    <source>
        <dbReference type="ARBA" id="ARBA00022490"/>
    </source>
</evidence>
<feature type="non-terminal residue" evidence="13">
    <location>
        <position position="155"/>
    </location>
</feature>
<accession>A0A7K7WCL1</accession>
<comment type="subunit">
    <text evidence="3">Component of the nexin-dynein regulatory complex (N-DRC).</text>
</comment>
<keyword evidence="6 12" id="KW-0175">Coiled coil</keyword>
<name>A0A7K7WCL1_9AVES</name>
<reference evidence="13 14" key="1">
    <citation type="submission" date="2019-09" db="EMBL/GenBank/DDBJ databases">
        <title>Bird 10,000 Genomes (B10K) Project - Family phase.</title>
        <authorList>
            <person name="Zhang G."/>
        </authorList>
    </citation>
    <scope>NUCLEOTIDE SEQUENCE [LARGE SCALE GENOMIC DNA]</scope>
    <source>
        <strain evidence="13">B10K-MSB-01</strain>
    </source>
</reference>
<comment type="similarity">
    <text evidence="10">Belongs to the DRC12 family.</text>
</comment>
<protein>
    <recommendedName>
        <fullName evidence="11">Dynein regulatory complex protein 12</fullName>
    </recommendedName>
</protein>
<evidence type="ECO:0000256" key="9">
    <source>
        <dbReference type="ARBA" id="ARBA00023273"/>
    </source>
</evidence>
<evidence type="ECO:0000256" key="10">
    <source>
        <dbReference type="ARBA" id="ARBA00044754"/>
    </source>
</evidence>
<evidence type="ECO:0000256" key="12">
    <source>
        <dbReference type="SAM" id="Coils"/>
    </source>
</evidence>
<dbReference type="AlphaFoldDB" id="A0A7K7WCL1"/>
<keyword evidence="5" id="KW-0282">Flagellum</keyword>
<comment type="caution">
    <text evidence="13">The sequence shown here is derived from an EMBL/GenBank/DDBJ whole genome shotgun (WGS) entry which is preliminary data.</text>
</comment>
<dbReference type="EMBL" id="VZSV01000094">
    <property type="protein sequence ID" value="NXA51008.1"/>
    <property type="molecule type" value="Genomic_DNA"/>
</dbReference>
<sequence length="155" mass="18253">WRDRACQVSAGSKVLKQRLWDWEKALDQVWKDKQNIHEARVRQYQEPQKQTASWSRSLETEVKSLQEQLAASLQEKPQVQKTAAWVLTEKDETIAQLQDRLSMMEMEYEKILHMSEDEAAPKLAGARQHWEEMGTTISREHKEHLKEFGLNPLKL</sequence>
<dbReference type="Proteomes" id="UP000531559">
    <property type="component" value="Unassembled WGS sequence"/>
</dbReference>
<evidence type="ECO:0000256" key="2">
    <source>
        <dbReference type="ARBA" id="ARBA00004611"/>
    </source>
</evidence>
<evidence type="ECO:0000256" key="5">
    <source>
        <dbReference type="ARBA" id="ARBA00022846"/>
    </source>
</evidence>
<feature type="coiled-coil region" evidence="12">
    <location>
        <begin position="55"/>
        <end position="114"/>
    </location>
</feature>
<evidence type="ECO:0000256" key="6">
    <source>
        <dbReference type="ARBA" id="ARBA00023054"/>
    </source>
</evidence>
<evidence type="ECO:0000256" key="8">
    <source>
        <dbReference type="ARBA" id="ARBA00023212"/>
    </source>
</evidence>
<keyword evidence="8" id="KW-0206">Cytoskeleton</keyword>
<evidence type="ECO:0000313" key="14">
    <source>
        <dbReference type="Proteomes" id="UP000531559"/>
    </source>
</evidence>
<comment type="subcellular location">
    <subcellularLocation>
        <location evidence="2">Cytoplasm</location>
        <location evidence="2">Cytoskeleton</location>
        <location evidence="2">Flagellum axoneme</location>
    </subcellularLocation>
</comment>
<evidence type="ECO:0000256" key="7">
    <source>
        <dbReference type="ARBA" id="ARBA00023069"/>
    </source>
</evidence>
<proteinExistence type="inferred from homology"/>